<accession>A0ACB7RK74</accession>
<gene>
    <name evidence="1" type="ORF">HPB50_004223</name>
</gene>
<organism evidence="1 2">
    <name type="scientific">Hyalomma asiaticum</name>
    <name type="common">Tick</name>
    <dbReference type="NCBI Taxonomy" id="266040"/>
    <lineage>
        <taxon>Eukaryota</taxon>
        <taxon>Metazoa</taxon>
        <taxon>Ecdysozoa</taxon>
        <taxon>Arthropoda</taxon>
        <taxon>Chelicerata</taxon>
        <taxon>Arachnida</taxon>
        <taxon>Acari</taxon>
        <taxon>Parasitiformes</taxon>
        <taxon>Ixodida</taxon>
        <taxon>Ixodoidea</taxon>
        <taxon>Ixodidae</taxon>
        <taxon>Hyalomminae</taxon>
        <taxon>Hyalomma</taxon>
    </lineage>
</organism>
<reference evidence="1" key="1">
    <citation type="submission" date="2020-05" db="EMBL/GenBank/DDBJ databases">
        <title>Large-scale comparative analyses of tick genomes elucidate their genetic diversity and vector capacities.</title>
        <authorList>
            <person name="Jia N."/>
            <person name="Wang J."/>
            <person name="Shi W."/>
            <person name="Du L."/>
            <person name="Sun Y."/>
            <person name="Zhan W."/>
            <person name="Jiang J."/>
            <person name="Wang Q."/>
            <person name="Zhang B."/>
            <person name="Ji P."/>
            <person name="Sakyi L.B."/>
            <person name="Cui X."/>
            <person name="Yuan T."/>
            <person name="Jiang B."/>
            <person name="Yang W."/>
            <person name="Lam T.T.-Y."/>
            <person name="Chang Q."/>
            <person name="Ding S."/>
            <person name="Wang X."/>
            <person name="Zhu J."/>
            <person name="Ruan X."/>
            <person name="Zhao L."/>
            <person name="Wei J."/>
            <person name="Que T."/>
            <person name="Du C."/>
            <person name="Cheng J."/>
            <person name="Dai P."/>
            <person name="Han X."/>
            <person name="Huang E."/>
            <person name="Gao Y."/>
            <person name="Liu J."/>
            <person name="Shao H."/>
            <person name="Ye R."/>
            <person name="Li L."/>
            <person name="Wei W."/>
            <person name="Wang X."/>
            <person name="Wang C."/>
            <person name="Yang T."/>
            <person name="Huo Q."/>
            <person name="Li W."/>
            <person name="Guo W."/>
            <person name="Chen H."/>
            <person name="Zhou L."/>
            <person name="Ni X."/>
            <person name="Tian J."/>
            <person name="Zhou Y."/>
            <person name="Sheng Y."/>
            <person name="Liu T."/>
            <person name="Pan Y."/>
            <person name="Xia L."/>
            <person name="Li J."/>
            <person name="Zhao F."/>
            <person name="Cao W."/>
        </authorList>
    </citation>
    <scope>NUCLEOTIDE SEQUENCE</scope>
    <source>
        <strain evidence="1">Hyas-2018</strain>
    </source>
</reference>
<name>A0ACB7RK74_HYAAI</name>
<dbReference type="EMBL" id="CM023489">
    <property type="protein sequence ID" value="KAH6921708.1"/>
    <property type="molecule type" value="Genomic_DNA"/>
</dbReference>
<protein>
    <submittedName>
        <fullName evidence="1">Uncharacterized protein</fullName>
    </submittedName>
</protein>
<comment type="caution">
    <text evidence="1">The sequence shown here is derived from an EMBL/GenBank/DDBJ whole genome shotgun (WGS) entry which is preliminary data.</text>
</comment>
<sequence length="651" mass="72073">MIKATGDEPGEDAGEPCPPAKPGQDDLPGFDMIRKFRLDDVQFDFPGVKRVTGSNSLQTAYRLSRKAELVLPTSSRTDPWFLIRVTDVQGSAQFGLNVVSRKNRLDFFAQDVTGKRQTLRFRNVLPKGTLPTPTLPTPTEPGLPLESACIDCPPGPPGLNGTDGVPGTPGQDGFPGVPGLPGVKGEIGASGLPDLMACPDSLDHWVPIGPKGDAGQLEFLAFQVSKDRKEMMEYLEHQGFLVSLGLWDQEDRKDLRAVQQWGSKDYKDNQDPWDHQEARANQGPKVHQEAQAPLVHPAPLVVMGSQESLEQGHQLQVCLDVQVYVGILDLQDQGKVWVTFSSECNYRHHFSTWVKKAVVVHLDHKASKVKRVTKVTVALVVSLVWQAQRGTEVKEDTKVMPVKRVIVASLVTRDFLAQRDQEDCQDHRVPLEPPEIQDPLVFQGSWDLEDFRDWRVLLDHLEKSQVNEEPQGSVEPLVSLAKWACRVKPDRQASRAHREPGDNRECRAYRDPRVVDLLKKKLENYAQLCFEVTLVRQDFRESVASWGCLGFQGHQVYLVPLVKGVRKVIVGPKELAWKVLLAPGDLQGPTGVGHPGRPGERGPPGRSGPPGPRGPPGAQGPPGYCEMCNYGNADLLHMLRMNTVQQNSKGP</sequence>
<dbReference type="Proteomes" id="UP000821845">
    <property type="component" value="Chromosome 9"/>
</dbReference>
<keyword evidence="2" id="KW-1185">Reference proteome</keyword>
<proteinExistence type="predicted"/>
<evidence type="ECO:0000313" key="1">
    <source>
        <dbReference type="EMBL" id="KAH6921708.1"/>
    </source>
</evidence>
<evidence type="ECO:0000313" key="2">
    <source>
        <dbReference type="Proteomes" id="UP000821845"/>
    </source>
</evidence>